<proteinExistence type="predicted"/>
<evidence type="ECO:0000313" key="2">
    <source>
        <dbReference type="Proteomes" id="UP000008783"/>
    </source>
</evidence>
<dbReference type="RefSeq" id="XP_003333540.1">
    <property type="nucleotide sequence ID" value="XM_003333492.1"/>
</dbReference>
<dbReference type="GeneID" id="10546671"/>
<dbReference type="KEGG" id="pgr:PGTG_14962"/>
<keyword evidence="2" id="KW-1185">Reference proteome</keyword>
<dbReference type="InParanoid" id="E3KXQ9"/>
<dbReference type="STRING" id="418459.E3KXQ9"/>
<dbReference type="Proteomes" id="UP000008783">
    <property type="component" value="Unassembled WGS sequence"/>
</dbReference>
<organism evidence="1 2">
    <name type="scientific">Puccinia graminis f. sp. tritici (strain CRL 75-36-700-3 / race SCCL)</name>
    <name type="common">Black stem rust fungus</name>
    <dbReference type="NCBI Taxonomy" id="418459"/>
    <lineage>
        <taxon>Eukaryota</taxon>
        <taxon>Fungi</taxon>
        <taxon>Dikarya</taxon>
        <taxon>Basidiomycota</taxon>
        <taxon>Pucciniomycotina</taxon>
        <taxon>Pucciniomycetes</taxon>
        <taxon>Pucciniales</taxon>
        <taxon>Pucciniaceae</taxon>
        <taxon>Puccinia</taxon>
    </lineage>
</organism>
<dbReference type="EMBL" id="DS178319">
    <property type="protein sequence ID" value="EFP89121.1"/>
    <property type="molecule type" value="Genomic_DNA"/>
</dbReference>
<protein>
    <submittedName>
        <fullName evidence="1">Uncharacterized protein</fullName>
    </submittedName>
</protein>
<reference key="1">
    <citation type="submission" date="2007-01" db="EMBL/GenBank/DDBJ databases">
        <title>The Genome Sequence of Puccinia graminis f. sp. tritici Strain CRL 75-36-700-3.</title>
        <authorList>
            <consortium name="The Broad Institute Genome Sequencing Platform"/>
            <person name="Birren B."/>
            <person name="Lander E."/>
            <person name="Galagan J."/>
            <person name="Nusbaum C."/>
            <person name="Devon K."/>
            <person name="Cuomo C."/>
            <person name="Jaffe D."/>
            <person name="Butler J."/>
            <person name="Alvarez P."/>
            <person name="Gnerre S."/>
            <person name="Grabherr M."/>
            <person name="Mauceli E."/>
            <person name="Brockman W."/>
            <person name="Young S."/>
            <person name="LaButti K."/>
            <person name="Sykes S."/>
            <person name="DeCaprio D."/>
            <person name="Crawford M."/>
            <person name="Koehrsen M."/>
            <person name="Engels R."/>
            <person name="Montgomery P."/>
            <person name="Pearson M."/>
            <person name="Howarth C."/>
            <person name="Larson L."/>
            <person name="White J."/>
            <person name="Zeng Q."/>
            <person name="Kodira C."/>
            <person name="Yandava C."/>
            <person name="Alvarado L."/>
            <person name="O'Leary S."/>
            <person name="Szabo L."/>
            <person name="Dean R."/>
            <person name="Schein J."/>
        </authorList>
    </citation>
    <scope>NUCLEOTIDE SEQUENCE</scope>
    <source>
        <strain>CRL 75-36-700-3</strain>
    </source>
</reference>
<evidence type="ECO:0000313" key="1">
    <source>
        <dbReference type="EMBL" id="EFP89121.1"/>
    </source>
</evidence>
<dbReference type="VEuPathDB" id="FungiDB:PGTG_14962"/>
<reference evidence="2" key="2">
    <citation type="journal article" date="2011" name="Proc. Natl. Acad. Sci. U.S.A.">
        <title>Obligate biotrophy features unraveled by the genomic analysis of rust fungi.</title>
        <authorList>
            <person name="Duplessis S."/>
            <person name="Cuomo C.A."/>
            <person name="Lin Y.-C."/>
            <person name="Aerts A."/>
            <person name="Tisserant E."/>
            <person name="Veneault-Fourrey C."/>
            <person name="Joly D.L."/>
            <person name="Hacquard S."/>
            <person name="Amselem J."/>
            <person name="Cantarel B.L."/>
            <person name="Chiu R."/>
            <person name="Coutinho P.M."/>
            <person name="Feau N."/>
            <person name="Field M."/>
            <person name="Frey P."/>
            <person name="Gelhaye E."/>
            <person name="Goldberg J."/>
            <person name="Grabherr M.G."/>
            <person name="Kodira C.D."/>
            <person name="Kohler A."/>
            <person name="Kuees U."/>
            <person name="Lindquist E.A."/>
            <person name="Lucas S.M."/>
            <person name="Mago R."/>
            <person name="Mauceli E."/>
            <person name="Morin E."/>
            <person name="Murat C."/>
            <person name="Pangilinan J.L."/>
            <person name="Park R."/>
            <person name="Pearson M."/>
            <person name="Quesneville H."/>
            <person name="Rouhier N."/>
            <person name="Sakthikumar S."/>
            <person name="Salamov A.A."/>
            <person name="Schmutz J."/>
            <person name="Selles B."/>
            <person name="Shapiro H."/>
            <person name="Tanguay P."/>
            <person name="Tuskan G.A."/>
            <person name="Henrissat B."/>
            <person name="Van de Peer Y."/>
            <person name="Rouze P."/>
            <person name="Ellis J.G."/>
            <person name="Dodds P.N."/>
            <person name="Schein J.E."/>
            <person name="Zhong S."/>
            <person name="Hamelin R.C."/>
            <person name="Grigoriev I.V."/>
            <person name="Szabo L.J."/>
            <person name="Martin F."/>
        </authorList>
    </citation>
    <scope>NUCLEOTIDE SEQUENCE [LARGE SCALE GENOMIC DNA]</scope>
    <source>
        <strain evidence="2">CRL 75-36-700-3 / race SCCL</strain>
    </source>
</reference>
<dbReference type="OrthoDB" id="2507202at2759"/>
<gene>
    <name evidence="1" type="ORF">PGTG_14962</name>
</gene>
<accession>E3KXQ9</accession>
<dbReference type="AlphaFoldDB" id="E3KXQ9"/>
<name>E3KXQ9_PUCGT</name>
<dbReference type="HOGENOM" id="CLU_109042_0_0_1"/>
<sequence length="221" mass="24870">MSCGLKLKPKIPNEISRARNPPSLETPSLESVMRQASKRQQLIKDIFLILVFLDLEDTDNHLDQVLNIQHQPSFGSILFPNYPNLQVACDRFLGDEAWLEALLQAILSCRYLNDCSAPTTHGSFDLDRLFNLCAEDFKQSVRTTKEAFLWLLDQISLHPVFHSQSHWPQLPIPHQLALTLERLGLNGNGALVGRFLCNLTVGQGTVIKCGPIDIKEAKSQK</sequence>